<keyword evidence="3" id="KW-1185">Reference proteome</keyword>
<evidence type="ECO:0000313" key="2">
    <source>
        <dbReference type="EMBL" id="KIM50859.1"/>
    </source>
</evidence>
<sequence length="256" mass="28062">MVTLKDSKILERQVAIDQLRAGVIARQDIIDEAGCNVDNTFTSRPPLPVPHNIHADRNTSHGPSSTSIASNEDERMVDNATQPVDYEDSPPNRTDNEESSDEHSDWEADQRWNLKCEQTQREILVGNYDIDNQPSTPPLDFPSSSSEAEGAVTAMEDLPDGICRKTKRKPGHSLIKVTAPSTSTFRMAGGEESDTDDEHKHKGLQTVKPGRLPMEAIRKAQVLGRRTTEEAEAIANEYGKTLATIMAAAGLSTKAT</sequence>
<reference evidence="3" key="2">
    <citation type="submission" date="2015-01" db="EMBL/GenBank/DDBJ databases">
        <title>Evolutionary Origins and Diversification of the Mycorrhizal Mutualists.</title>
        <authorList>
            <consortium name="DOE Joint Genome Institute"/>
            <consortium name="Mycorrhizal Genomics Consortium"/>
            <person name="Kohler A."/>
            <person name="Kuo A."/>
            <person name="Nagy L.G."/>
            <person name="Floudas D."/>
            <person name="Copeland A."/>
            <person name="Barry K.W."/>
            <person name="Cichocki N."/>
            <person name="Veneault-Fourrey C."/>
            <person name="LaButti K."/>
            <person name="Lindquist E.A."/>
            <person name="Lipzen A."/>
            <person name="Lundell T."/>
            <person name="Morin E."/>
            <person name="Murat C."/>
            <person name="Riley R."/>
            <person name="Ohm R."/>
            <person name="Sun H."/>
            <person name="Tunlid A."/>
            <person name="Henrissat B."/>
            <person name="Grigoriev I.V."/>
            <person name="Hibbett D.S."/>
            <person name="Martin F."/>
        </authorList>
    </citation>
    <scope>NUCLEOTIDE SEQUENCE [LARGE SCALE GENOMIC DNA]</scope>
    <source>
        <strain evidence="3">Foug A</strain>
    </source>
</reference>
<accession>A0A0C3D364</accession>
<dbReference type="HOGENOM" id="CLU_1086495_0_0_1"/>
<feature type="compositionally biased region" description="Polar residues" evidence="1">
    <location>
        <begin position="60"/>
        <end position="70"/>
    </location>
</feature>
<protein>
    <submittedName>
        <fullName evidence="2">Uncharacterized protein</fullName>
    </submittedName>
</protein>
<dbReference type="AlphaFoldDB" id="A0A0C3D364"/>
<dbReference type="EMBL" id="KN822317">
    <property type="protein sequence ID" value="KIM50859.1"/>
    <property type="molecule type" value="Genomic_DNA"/>
</dbReference>
<evidence type="ECO:0000256" key="1">
    <source>
        <dbReference type="SAM" id="MobiDB-lite"/>
    </source>
</evidence>
<feature type="region of interest" description="Disordered" evidence="1">
    <location>
        <begin position="41"/>
        <end position="109"/>
    </location>
</feature>
<dbReference type="Proteomes" id="UP000053989">
    <property type="component" value="Unassembled WGS sequence"/>
</dbReference>
<dbReference type="InParanoid" id="A0A0C3D364"/>
<evidence type="ECO:0000313" key="3">
    <source>
        <dbReference type="Proteomes" id="UP000053989"/>
    </source>
</evidence>
<dbReference type="OrthoDB" id="2700890at2759"/>
<name>A0A0C3D364_9AGAM</name>
<proteinExistence type="predicted"/>
<organism evidence="2 3">
    <name type="scientific">Scleroderma citrinum Foug A</name>
    <dbReference type="NCBI Taxonomy" id="1036808"/>
    <lineage>
        <taxon>Eukaryota</taxon>
        <taxon>Fungi</taxon>
        <taxon>Dikarya</taxon>
        <taxon>Basidiomycota</taxon>
        <taxon>Agaricomycotina</taxon>
        <taxon>Agaricomycetes</taxon>
        <taxon>Agaricomycetidae</taxon>
        <taxon>Boletales</taxon>
        <taxon>Sclerodermatineae</taxon>
        <taxon>Sclerodermataceae</taxon>
        <taxon>Scleroderma</taxon>
    </lineage>
</organism>
<reference evidence="2 3" key="1">
    <citation type="submission" date="2014-04" db="EMBL/GenBank/DDBJ databases">
        <authorList>
            <consortium name="DOE Joint Genome Institute"/>
            <person name="Kuo A."/>
            <person name="Kohler A."/>
            <person name="Nagy L.G."/>
            <person name="Floudas D."/>
            <person name="Copeland A."/>
            <person name="Barry K.W."/>
            <person name="Cichocki N."/>
            <person name="Veneault-Fourrey C."/>
            <person name="LaButti K."/>
            <person name="Lindquist E.A."/>
            <person name="Lipzen A."/>
            <person name="Lundell T."/>
            <person name="Morin E."/>
            <person name="Murat C."/>
            <person name="Sun H."/>
            <person name="Tunlid A."/>
            <person name="Henrissat B."/>
            <person name="Grigoriev I.V."/>
            <person name="Hibbett D.S."/>
            <person name="Martin F."/>
            <person name="Nordberg H.P."/>
            <person name="Cantor M.N."/>
            <person name="Hua S.X."/>
        </authorList>
    </citation>
    <scope>NUCLEOTIDE SEQUENCE [LARGE SCALE GENOMIC DNA]</scope>
    <source>
        <strain evidence="2 3">Foug A</strain>
    </source>
</reference>
<gene>
    <name evidence="2" type="ORF">SCLCIDRAFT_33936</name>
</gene>